<dbReference type="Pfam" id="PF13202">
    <property type="entry name" value="EF-hand_5"/>
    <property type="match status" value="1"/>
</dbReference>
<proteinExistence type="predicted"/>
<dbReference type="InterPro" id="IPR018247">
    <property type="entry name" value="EF_Hand_1_Ca_BS"/>
</dbReference>
<accession>H9G3V9</accession>
<dbReference type="GO" id="GO:0048306">
    <property type="term" value="F:calcium-dependent protein binding"/>
    <property type="evidence" value="ECO:0000318"/>
    <property type="project" value="GO_Central"/>
</dbReference>
<dbReference type="GO" id="GO:0005737">
    <property type="term" value="C:cytoplasm"/>
    <property type="evidence" value="ECO:0000318"/>
    <property type="project" value="GO_Central"/>
</dbReference>
<evidence type="ECO:0000313" key="4">
    <source>
        <dbReference type="Ensembl" id="ENSACAP00000000503.3"/>
    </source>
</evidence>
<keyword evidence="5" id="KW-1185">Reference proteome</keyword>
<evidence type="ECO:0000256" key="1">
    <source>
        <dbReference type="ARBA" id="ARBA00022723"/>
    </source>
</evidence>
<reference evidence="4" key="1">
    <citation type="submission" date="2009-12" db="EMBL/GenBank/DDBJ databases">
        <title>The Genome Sequence of Anolis carolinensis (Green Anole Lizard).</title>
        <authorList>
            <consortium name="The Genome Sequencing Platform"/>
            <person name="Di Palma F."/>
            <person name="Alfoldi J."/>
            <person name="Heiman D."/>
            <person name="Young S."/>
            <person name="Grabherr M."/>
            <person name="Johnson J."/>
            <person name="Lander E.S."/>
            <person name="Lindblad-Toh K."/>
        </authorList>
    </citation>
    <scope>NUCLEOTIDE SEQUENCE [LARGE SCALE GENOMIC DNA]</scope>
    <source>
        <strain evidence="4">JBL SC #1</strain>
    </source>
</reference>
<dbReference type="PANTHER" id="PTHR11639">
    <property type="entry name" value="S100 CALCIUM-BINDING PROTEIN"/>
    <property type="match status" value="1"/>
</dbReference>
<dbReference type="InterPro" id="IPR002048">
    <property type="entry name" value="EF_hand_dom"/>
</dbReference>
<name>H9G3V9_ANOCA</name>
<keyword evidence="2" id="KW-0106">Calcium</keyword>
<feature type="domain" description="EF-hand" evidence="3">
    <location>
        <begin position="162"/>
        <end position="197"/>
    </location>
</feature>
<dbReference type="Gene3D" id="1.10.238.10">
    <property type="entry name" value="EF-hand"/>
    <property type="match status" value="1"/>
</dbReference>
<dbReference type="eggNOG" id="ENOG502SS6H">
    <property type="taxonomic scope" value="Eukaryota"/>
</dbReference>
<dbReference type="PANTHER" id="PTHR11639:SF60">
    <property type="entry name" value="PROTEIN S100-A11"/>
    <property type="match status" value="1"/>
</dbReference>
<dbReference type="InterPro" id="IPR011992">
    <property type="entry name" value="EF-hand-dom_pair"/>
</dbReference>
<dbReference type="AlphaFoldDB" id="H9G3V9"/>
<dbReference type="SUPFAM" id="SSF47473">
    <property type="entry name" value="EF-hand"/>
    <property type="match status" value="1"/>
</dbReference>
<dbReference type="Bgee" id="ENSACAG00000000617">
    <property type="expression patterns" value="Expressed in lung and 13 other cell types or tissues"/>
</dbReference>
<organism evidence="4 5">
    <name type="scientific">Anolis carolinensis</name>
    <name type="common">Green anole</name>
    <name type="synonym">American chameleon</name>
    <dbReference type="NCBI Taxonomy" id="28377"/>
    <lineage>
        <taxon>Eukaryota</taxon>
        <taxon>Metazoa</taxon>
        <taxon>Chordata</taxon>
        <taxon>Craniata</taxon>
        <taxon>Vertebrata</taxon>
        <taxon>Euteleostomi</taxon>
        <taxon>Lepidosauria</taxon>
        <taxon>Squamata</taxon>
        <taxon>Bifurcata</taxon>
        <taxon>Unidentata</taxon>
        <taxon>Episquamata</taxon>
        <taxon>Toxicofera</taxon>
        <taxon>Iguania</taxon>
        <taxon>Dactyloidae</taxon>
        <taxon>Anolis</taxon>
    </lineage>
</organism>
<dbReference type="InterPro" id="IPR013787">
    <property type="entry name" value="S100_Ca-bd_sub"/>
</dbReference>
<dbReference type="Proteomes" id="UP000001646">
    <property type="component" value="Unplaced"/>
</dbReference>
<sequence>MVSWRHNTGKHALQHAIFILFRACFYFNSGKLERGLFLARKTRETAKVEIISFAKFGEAVQGIWNNFGFGKKEKEAPRCHPMGLLKVWTSEPIGVLKLWRFESVGLLKSSRYTAGPSETERCIESLLAVFHKYAKGDRDANTLSKEEFKRFMNTELASLTKKDPAIVDRIGKKIDMNNDGNIDFEEFLNLVGGIASACHSHVAASGKP</sequence>
<evidence type="ECO:0000313" key="5">
    <source>
        <dbReference type="Proteomes" id="UP000001646"/>
    </source>
</evidence>
<dbReference type="SMART" id="SM01394">
    <property type="entry name" value="S_100"/>
    <property type="match status" value="1"/>
</dbReference>
<dbReference type="PROSITE" id="PS50222">
    <property type="entry name" value="EF_HAND_2"/>
    <property type="match status" value="1"/>
</dbReference>
<dbReference type="GeneTree" id="ENSGT00940000154172"/>
<dbReference type="GO" id="GO:0005509">
    <property type="term" value="F:calcium ion binding"/>
    <property type="evidence" value="ECO:0000318"/>
    <property type="project" value="GO_Central"/>
</dbReference>
<dbReference type="InParanoid" id="H9G3V9"/>
<reference evidence="4" key="2">
    <citation type="submission" date="2025-08" db="UniProtKB">
        <authorList>
            <consortium name="Ensembl"/>
        </authorList>
    </citation>
    <scope>IDENTIFICATION</scope>
</reference>
<dbReference type="Ensembl" id="ENSACAT00000000521.3">
    <property type="protein sequence ID" value="ENSACAP00000000503.3"/>
    <property type="gene ID" value="ENSACAG00000000617.3"/>
</dbReference>
<dbReference type="Pfam" id="PF01023">
    <property type="entry name" value="S_100"/>
    <property type="match status" value="1"/>
</dbReference>
<dbReference type="GO" id="GO:0044548">
    <property type="term" value="F:S100 protein binding"/>
    <property type="evidence" value="ECO:0000318"/>
    <property type="project" value="GO_Central"/>
</dbReference>
<evidence type="ECO:0000259" key="3">
    <source>
        <dbReference type="PROSITE" id="PS50222"/>
    </source>
</evidence>
<protein>
    <submittedName>
        <fullName evidence="4">S100 calcium binding protein A11</fullName>
    </submittedName>
</protein>
<dbReference type="PROSITE" id="PS00018">
    <property type="entry name" value="EF_HAND_1"/>
    <property type="match status" value="1"/>
</dbReference>
<dbReference type="STRING" id="28377.ENSACAP00000000503"/>
<dbReference type="HOGENOM" id="CLU_138624_1_0_1"/>
<keyword evidence="1" id="KW-0479">Metal-binding</keyword>
<gene>
    <name evidence="4" type="primary">S100A11</name>
</gene>
<reference evidence="4" key="3">
    <citation type="submission" date="2025-09" db="UniProtKB">
        <authorList>
            <consortium name="Ensembl"/>
        </authorList>
    </citation>
    <scope>IDENTIFICATION</scope>
</reference>
<evidence type="ECO:0000256" key="2">
    <source>
        <dbReference type="ARBA" id="ARBA00022837"/>
    </source>
</evidence>